<feature type="transmembrane region" description="Helical" evidence="1">
    <location>
        <begin position="109"/>
        <end position="129"/>
    </location>
</feature>
<keyword evidence="3" id="KW-1185">Reference proteome</keyword>
<proteinExistence type="predicted"/>
<organism evidence="2 3">
    <name type="scientific">Spironucleus salmonicida</name>
    <dbReference type="NCBI Taxonomy" id="348837"/>
    <lineage>
        <taxon>Eukaryota</taxon>
        <taxon>Metamonada</taxon>
        <taxon>Diplomonadida</taxon>
        <taxon>Hexamitidae</taxon>
        <taxon>Hexamitinae</taxon>
        <taxon>Spironucleus</taxon>
    </lineage>
</organism>
<reference evidence="2 3" key="1">
    <citation type="journal article" date="2014" name="PLoS Genet.">
        <title>The Genome of Spironucleus salmonicida Highlights a Fish Pathogen Adapted to Fluctuating Environments.</title>
        <authorList>
            <person name="Xu F."/>
            <person name="Jerlstrom-Hultqvist J."/>
            <person name="Einarsson E."/>
            <person name="Astvaldsson A."/>
            <person name="Svard S.G."/>
            <person name="Andersson J.O."/>
        </authorList>
    </citation>
    <scope>NUCLEOTIDE SEQUENCE [LARGE SCALE GENOMIC DNA]</scope>
    <source>
        <strain evidence="2 3">ATCC 50377</strain>
    </source>
</reference>
<dbReference type="RefSeq" id="XP_067761037.1">
    <property type="nucleotide sequence ID" value="XM_067912015.1"/>
</dbReference>
<dbReference type="AlphaFoldDB" id="A0A9P8LLK4"/>
<dbReference type="KEGG" id="ssao:94302262"/>
<dbReference type="Proteomes" id="UP000018208">
    <property type="component" value="Unassembled WGS sequence"/>
</dbReference>
<keyword evidence="1" id="KW-1133">Transmembrane helix</keyword>
<feature type="transmembrane region" description="Helical" evidence="1">
    <location>
        <begin position="135"/>
        <end position="156"/>
    </location>
</feature>
<feature type="transmembrane region" description="Helical" evidence="1">
    <location>
        <begin position="40"/>
        <end position="59"/>
    </location>
</feature>
<evidence type="ECO:0000313" key="2">
    <source>
        <dbReference type="EMBL" id="KAH0570264.1"/>
    </source>
</evidence>
<evidence type="ECO:0000313" key="3">
    <source>
        <dbReference type="Proteomes" id="UP000018208"/>
    </source>
</evidence>
<sequence length="175" mass="20431">MLYSPLVIFLKVMVFMMLVLGSFVILAFTDFFLLQLKPNHSSFLLIIQFTLLVLTYAQIIKFQFQNPGYTKNPDDELCKLCRKHIYGFHHHCFVFQQDISIVSIKNLRVTLNQITIFIACNWLVLLIFIVQQNQFSLQIGVAIGGIIYGTILPVVAQYMGWYFQKLCIDKFNKYK</sequence>
<dbReference type="GeneID" id="94302262"/>
<accession>A0A9P8LLK4</accession>
<protein>
    <submittedName>
        <fullName evidence="2">Transmembrane domain-containing protein</fullName>
    </submittedName>
</protein>
<keyword evidence="1 2" id="KW-0812">Transmembrane</keyword>
<comment type="caution">
    <text evidence="2">The sequence shown here is derived from an EMBL/GenBank/DDBJ whole genome shotgun (WGS) entry which is preliminary data.</text>
</comment>
<dbReference type="EMBL" id="AUWU02000008">
    <property type="protein sequence ID" value="KAH0570264.1"/>
    <property type="molecule type" value="Genomic_DNA"/>
</dbReference>
<gene>
    <name evidence="2" type="ORF">SS50377_28239</name>
</gene>
<feature type="transmembrane region" description="Helical" evidence="1">
    <location>
        <begin position="12"/>
        <end position="34"/>
    </location>
</feature>
<name>A0A9P8LLK4_9EUKA</name>
<keyword evidence="1" id="KW-0472">Membrane</keyword>
<evidence type="ECO:0000256" key="1">
    <source>
        <dbReference type="SAM" id="Phobius"/>
    </source>
</evidence>